<evidence type="ECO:0000313" key="4">
    <source>
        <dbReference type="Proteomes" id="UP000199137"/>
    </source>
</evidence>
<evidence type="ECO:0000313" key="3">
    <source>
        <dbReference type="EMBL" id="SFO82710.1"/>
    </source>
</evidence>
<evidence type="ECO:0000256" key="1">
    <source>
        <dbReference type="SAM" id="MobiDB-lite"/>
    </source>
</evidence>
<keyword evidence="2" id="KW-0732">Signal</keyword>
<evidence type="ECO:0000256" key="2">
    <source>
        <dbReference type="SAM" id="SignalP"/>
    </source>
</evidence>
<feature type="compositionally biased region" description="Low complexity" evidence="1">
    <location>
        <begin position="118"/>
        <end position="187"/>
    </location>
</feature>
<dbReference type="RefSeq" id="WP_093573517.1">
    <property type="nucleotide sequence ID" value="NZ_FOWC01000003.1"/>
</dbReference>
<accession>A0A1I5KCE1</accession>
<protein>
    <submittedName>
        <fullName evidence="3">Uncharacterized protein</fullName>
    </submittedName>
</protein>
<dbReference type="OrthoDB" id="3626069at2"/>
<dbReference type="EMBL" id="FOWC01000003">
    <property type="protein sequence ID" value="SFO82710.1"/>
    <property type="molecule type" value="Genomic_DNA"/>
</dbReference>
<dbReference type="AlphaFoldDB" id="A0A1I5KCE1"/>
<organism evidence="3 4">
    <name type="scientific">Amycolatopsis rubida</name>
    <dbReference type="NCBI Taxonomy" id="112413"/>
    <lineage>
        <taxon>Bacteria</taxon>
        <taxon>Bacillati</taxon>
        <taxon>Actinomycetota</taxon>
        <taxon>Actinomycetes</taxon>
        <taxon>Pseudonocardiales</taxon>
        <taxon>Pseudonocardiaceae</taxon>
        <taxon>Amycolatopsis</taxon>
    </lineage>
</organism>
<feature type="compositionally biased region" description="Basic and acidic residues" evidence="1">
    <location>
        <begin position="194"/>
        <end position="203"/>
    </location>
</feature>
<reference evidence="3 4" key="1">
    <citation type="submission" date="2016-10" db="EMBL/GenBank/DDBJ databases">
        <authorList>
            <person name="de Groot N.N."/>
        </authorList>
    </citation>
    <scope>NUCLEOTIDE SEQUENCE [LARGE SCALE GENOMIC DNA]</scope>
    <source>
        <strain evidence="3 4">DSM 44637</strain>
    </source>
</reference>
<feature type="signal peptide" evidence="2">
    <location>
        <begin position="1"/>
        <end position="26"/>
    </location>
</feature>
<feature type="chain" id="PRO_5011476421" evidence="2">
    <location>
        <begin position="27"/>
        <end position="284"/>
    </location>
</feature>
<sequence>MSMKRTLLSGLVLAPLCLALPGTAAAAAGPGETLPLTTGWWPNQSSSEEESAVFAGIGGAGVLHHESGVDEWGNRWSEHDGSLAGIGGAAVLHGSRETSGHPGRPLWPAQDAVRTQRSVPVAASPGHAAAPASASTAEPAKAVVPAKAALSSPTKKAAARTAGTAPVRTIREAAPAVADRDAAAGSPARHHREGRGSSYHEEATSAGPEGATSAQVSSHAGRDHAWYSASELAAGPAGATSAGVAALAVPGAAGYRTWDVGAGPTGAYSHSTGAAADVREPDLD</sequence>
<proteinExistence type="predicted"/>
<feature type="region of interest" description="Disordered" evidence="1">
    <location>
        <begin position="116"/>
        <end position="222"/>
    </location>
</feature>
<gene>
    <name evidence="3" type="ORF">SAMN05421854_103129</name>
</gene>
<dbReference type="Proteomes" id="UP000199137">
    <property type="component" value="Unassembled WGS sequence"/>
</dbReference>
<feature type="region of interest" description="Disordered" evidence="1">
    <location>
        <begin position="258"/>
        <end position="284"/>
    </location>
</feature>
<name>A0A1I5KCE1_9PSEU</name>